<evidence type="ECO:0000313" key="3">
    <source>
        <dbReference type="Proteomes" id="UP000176854"/>
    </source>
</evidence>
<dbReference type="GO" id="GO:0019866">
    <property type="term" value="C:organelle inner membrane"/>
    <property type="evidence" value="ECO:0007669"/>
    <property type="project" value="InterPro"/>
</dbReference>
<feature type="domain" description="Transcription regulator TrmB N-terminal" evidence="1">
    <location>
        <begin position="6"/>
        <end position="73"/>
    </location>
</feature>
<dbReference type="GO" id="GO:0019684">
    <property type="term" value="P:photosynthesis, light reaction"/>
    <property type="evidence" value="ECO:0007669"/>
    <property type="project" value="InterPro"/>
</dbReference>
<dbReference type="InterPro" id="IPR036388">
    <property type="entry name" value="WH-like_DNA-bd_sf"/>
</dbReference>
<dbReference type="Pfam" id="PF01978">
    <property type="entry name" value="TrmB"/>
    <property type="match status" value="1"/>
</dbReference>
<dbReference type="InterPro" id="IPR051797">
    <property type="entry name" value="TrmB-like"/>
</dbReference>
<dbReference type="GO" id="GO:0030077">
    <property type="term" value="C:plasma membrane light-harvesting complex"/>
    <property type="evidence" value="ECO:0007669"/>
    <property type="project" value="InterPro"/>
</dbReference>
<dbReference type="PANTHER" id="PTHR34293">
    <property type="entry name" value="HTH-TYPE TRANSCRIPTIONAL REGULATOR TRMBL2"/>
    <property type="match status" value="1"/>
</dbReference>
<dbReference type="AlphaFoldDB" id="A0A1F5ZAV4"/>
<dbReference type="Gene3D" id="1.10.10.10">
    <property type="entry name" value="Winged helix-like DNA-binding domain superfamily/Winged helix DNA-binding domain"/>
    <property type="match status" value="1"/>
</dbReference>
<dbReference type="EMBL" id="MFJC01000019">
    <property type="protein sequence ID" value="OGG09580.1"/>
    <property type="molecule type" value="Genomic_DNA"/>
</dbReference>
<name>A0A1F5ZAV4_9BACT</name>
<sequence length="251" mass="28085">MTKDILTSVGLTPEQADIYLSLLTHGAQSASGLSKTTKVQRTYVYKICQELITQGLVNQSAKSRGATYMPLSPDHLLAIAEENKTKAATAVRALEGVLPELKSKYSVVEEKPVITYFEGIEGIKKIYGDTIKESKPILALVETSKVDQRIYEWVTTVYVKKRIEHKIPVRAIVAKGPKTRIYIGKNEKELRDTKTVPSEKFPFEHEINIYGDKLALINHKAGAKLIGIIVHNKIIASTFRSWFELSWGLLS</sequence>
<evidence type="ECO:0000259" key="1">
    <source>
        <dbReference type="Pfam" id="PF01978"/>
    </source>
</evidence>
<dbReference type="InterPro" id="IPR036390">
    <property type="entry name" value="WH_DNA-bd_sf"/>
</dbReference>
<accession>A0A1F5ZAV4</accession>
<dbReference type="Proteomes" id="UP000176854">
    <property type="component" value="Unassembled WGS sequence"/>
</dbReference>
<comment type="caution">
    <text evidence="2">The sequence shown here is derived from an EMBL/GenBank/DDBJ whole genome shotgun (WGS) entry which is preliminary data.</text>
</comment>
<dbReference type="STRING" id="1798373.A2154_01480"/>
<dbReference type="PANTHER" id="PTHR34293:SF1">
    <property type="entry name" value="HTH-TYPE TRANSCRIPTIONAL REGULATOR TRMBL2"/>
    <property type="match status" value="1"/>
</dbReference>
<evidence type="ECO:0000313" key="2">
    <source>
        <dbReference type="EMBL" id="OGG09580.1"/>
    </source>
</evidence>
<organism evidence="2 3">
    <name type="scientific">Candidatus Gottesmanbacteria bacterium RBG_16_43_7</name>
    <dbReference type="NCBI Taxonomy" id="1798373"/>
    <lineage>
        <taxon>Bacteria</taxon>
        <taxon>Candidatus Gottesmaniibacteriota</taxon>
    </lineage>
</organism>
<gene>
    <name evidence="2" type="ORF">A2154_01480</name>
</gene>
<protein>
    <recommendedName>
        <fullName evidence="1">Transcription regulator TrmB N-terminal domain-containing protein</fullName>
    </recommendedName>
</protein>
<dbReference type="PROSITE" id="PS00968">
    <property type="entry name" value="ANTENNA_COMP_ALPHA"/>
    <property type="match status" value="1"/>
</dbReference>
<dbReference type="SUPFAM" id="SSF46785">
    <property type="entry name" value="Winged helix' DNA-binding domain"/>
    <property type="match status" value="1"/>
</dbReference>
<dbReference type="InterPro" id="IPR002831">
    <property type="entry name" value="Tscrpt_reg_TrmB_N"/>
</dbReference>
<proteinExistence type="predicted"/>
<dbReference type="InterPro" id="IPR002361">
    <property type="entry name" value="Antenna_alpha_CS"/>
</dbReference>
<reference evidence="2 3" key="1">
    <citation type="journal article" date="2016" name="Nat. Commun.">
        <title>Thousands of microbial genomes shed light on interconnected biogeochemical processes in an aquifer system.</title>
        <authorList>
            <person name="Anantharaman K."/>
            <person name="Brown C.T."/>
            <person name="Hug L.A."/>
            <person name="Sharon I."/>
            <person name="Castelle C.J."/>
            <person name="Probst A.J."/>
            <person name="Thomas B.C."/>
            <person name="Singh A."/>
            <person name="Wilkins M.J."/>
            <person name="Karaoz U."/>
            <person name="Brodie E.L."/>
            <person name="Williams K.H."/>
            <person name="Hubbard S.S."/>
            <person name="Banfield J.F."/>
        </authorList>
    </citation>
    <scope>NUCLEOTIDE SEQUENCE [LARGE SCALE GENOMIC DNA]</scope>
</reference>